<dbReference type="GO" id="GO:0004360">
    <property type="term" value="F:glutamine-fructose-6-phosphate transaminase (isomerizing) activity"/>
    <property type="evidence" value="ECO:0007669"/>
    <property type="project" value="UniProtKB-EC"/>
</dbReference>
<sequence length="672" mass="75967">TGIFAYLNYRVPRTRKEIFQTLIKGLQRLEYRGYDSAGVAIDGNNNEDKERFIKLVKKRGKVKALEEELYKQDDLDSKADFETHFGIAHTRWATHGVPSAINSHPQRSDKRNEFVVIHNGIITNYKDLRKFLESKGYEFESETDTETIPKLIKYMYDNRESEDTSFSALVERVIQQLEGAFALVFKSIHYPGEAVATRRGSPLLIGVRSKYKLSTEQIPVLYRTCNIENVKNICNSRMKRLDSSTCLHAVGDKAVEFFFASDASAIIEHTNRVIFLEDDDIAAVTDGKLSIHRLKRSASDDPSRAIQTLQMELQQIMKGNFSAFMQKEIFEQPESVVNTMRGRVNFESSTVLLGGLKDHLKEIRRCRRLIIIGCGTSYHAAVATRQVLEELTELPVMVELASDFLDRNTPVFRDDVCFFISQSGETADTLMALRYCKERRALTVGITNAVGSSISRETDCGVHINAGPEIGVASTKVIANILLQGNYFFQLKKKVFYTCFLCVLIEMIKEVLSLDEKIHDLALELYKQRSLLVMGRGYNYATCLEGALKIKEITYMHSEGILAGELKHGPLALIDKQMPVIMVIMKDPCFAKCQNALQQVTARQGRPIILCSKEDTESSKFAYKTIELPHTVDCLQGVLSVIPLQLLSFHLAVLRGYDVDFPRNLAKSVTVE</sequence>
<accession>A0A851LT35</accession>
<proteinExistence type="predicted"/>
<dbReference type="EMBL" id="WBMX01003165">
    <property type="protein sequence ID" value="NXC18192.1"/>
    <property type="molecule type" value="Genomic_DNA"/>
</dbReference>
<dbReference type="Pfam" id="PF01380">
    <property type="entry name" value="SIS"/>
    <property type="match status" value="2"/>
</dbReference>
<dbReference type="GO" id="GO:0097367">
    <property type="term" value="F:carbohydrate derivative binding"/>
    <property type="evidence" value="ECO:0007669"/>
    <property type="project" value="InterPro"/>
</dbReference>
<dbReference type="Gene3D" id="3.40.50.10490">
    <property type="entry name" value="Glucose-6-phosphate isomerase like protein, domain 1"/>
    <property type="match status" value="2"/>
</dbReference>
<dbReference type="FunFam" id="3.40.50.10490:FF:000094">
    <property type="match status" value="1"/>
</dbReference>
<dbReference type="FunFam" id="3.40.50.10490:FF:000126">
    <property type="entry name" value="Glutamine--fructose-6-phosphate aminotransferase [isomerizing] 1"/>
    <property type="match status" value="1"/>
</dbReference>
<dbReference type="EC" id="2.6.1.16" evidence="2"/>
<dbReference type="GO" id="GO:0006002">
    <property type="term" value="P:fructose 6-phosphate metabolic process"/>
    <property type="evidence" value="ECO:0007669"/>
    <property type="project" value="TreeGrafter"/>
</dbReference>
<dbReference type="InterPro" id="IPR029055">
    <property type="entry name" value="Ntn_hydrolases_N"/>
</dbReference>
<dbReference type="CDD" id="cd00714">
    <property type="entry name" value="GFAT"/>
    <property type="match status" value="1"/>
</dbReference>
<dbReference type="PROSITE" id="PS51464">
    <property type="entry name" value="SIS"/>
    <property type="match status" value="2"/>
</dbReference>
<dbReference type="Pfam" id="PF13522">
    <property type="entry name" value="GATase_6"/>
    <property type="match status" value="1"/>
</dbReference>
<dbReference type="InterPro" id="IPR047084">
    <property type="entry name" value="GFAT_N"/>
</dbReference>
<dbReference type="InterPro" id="IPR035490">
    <property type="entry name" value="GlmS/FrlB_SIS"/>
</dbReference>
<feature type="non-terminal residue" evidence="8">
    <location>
        <position position="672"/>
    </location>
</feature>
<dbReference type="GO" id="GO:0006487">
    <property type="term" value="P:protein N-linked glycosylation"/>
    <property type="evidence" value="ECO:0007669"/>
    <property type="project" value="TreeGrafter"/>
</dbReference>
<dbReference type="InterPro" id="IPR046348">
    <property type="entry name" value="SIS_dom_sf"/>
</dbReference>
<dbReference type="GO" id="GO:0006047">
    <property type="term" value="P:UDP-N-acetylglucosamine metabolic process"/>
    <property type="evidence" value="ECO:0007669"/>
    <property type="project" value="TreeGrafter"/>
</dbReference>
<comment type="catalytic activity">
    <reaction evidence="1">
        <text>D-fructose 6-phosphate + L-glutamine = D-glucosamine 6-phosphate + L-glutamate</text>
        <dbReference type="Rhea" id="RHEA:13237"/>
        <dbReference type="ChEBI" id="CHEBI:29985"/>
        <dbReference type="ChEBI" id="CHEBI:58359"/>
        <dbReference type="ChEBI" id="CHEBI:58725"/>
        <dbReference type="ChEBI" id="CHEBI:61527"/>
        <dbReference type="EC" id="2.6.1.16"/>
    </reaction>
</comment>
<dbReference type="SUPFAM" id="SSF53697">
    <property type="entry name" value="SIS domain"/>
    <property type="match status" value="1"/>
</dbReference>
<dbReference type="PANTHER" id="PTHR10937:SF10">
    <property type="entry name" value="GLUTAMINE--FRUCTOSE-6-PHOSPHATE AMINOTRANSFERASE [ISOMERIZING] 2"/>
    <property type="match status" value="1"/>
</dbReference>
<evidence type="ECO:0000256" key="5">
    <source>
        <dbReference type="ARBA" id="ARBA00022962"/>
    </source>
</evidence>
<dbReference type="InterPro" id="IPR017932">
    <property type="entry name" value="GATase_2_dom"/>
</dbReference>
<dbReference type="AlphaFoldDB" id="A0A851LT35"/>
<dbReference type="PANTHER" id="PTHR10937">
    <property type="entry name" value="GLUCOSAMINE--FRUCTOSE-6-PHOSPHATE AMINOTRANSFERASE, ISOMERIZING"/>
    <property type="match status" value="1"/>
</dbReference>
<feature type="domain" description="SIS" evidence="7">
    <location>
        <begin position="521"/>
        <end position="662"/>
    </location>
</feature>
<keyword evidence="4" id="KW-0677">Repeat</keyword>
<evidence type="ECO:0000256" key="3">
    <source>
        <dbReference type="ARBA" id="ARBA00022679"/>
    </source>
</evidence>
<dbReference type="NCBIfam" id="NF001484">
    <property type="entry name" value="PRK00331.1"/>
    <property type="match status" value="1"/>
</dbReference>
<dbReference type="OrthoDB" id="15235at2759"/>
<evidence type="ECO:0000259" key="6">
    <source>
        <dbReference type="PROSITE" id="PS51278"/>
    </source>
</evidence>
<evidence type="ECO:0000256" key="4">
    <source>
        <dbReference type="ARBA" id="ARBA00022737"/>
    </source>
</evidence>
<keyword evidence="8" id="KW-0032">Aminotransferase</keyword>
<reference evidence="8" key="1">
    <citation type="submission" date="2019-09" db="EMBL/GenBank/DDBJ databases">
        <title>Bird 10,000 Genomes (B10K) Project - Family phase.</title>
        <authorList>
            <person name="Zhang G."/>
        </authorList>
    </citation>
    <scope>NUCLEOTIDE SEQUENCE</scope>
    <source>
        <strain evidence="8">B10K-CU-031-40</strain>
    </source>
</reference>
<dbReference type="SUPFAM" id="SSF56235">
    <property type="entry name" value="N-terminal nucleophile aminohydrolases (Ntn hydrolases)"/>
    <property type="match status" value="1"/>
</dbReference>
<gene>
    <name evidence="8" type="primary">Gfpt2</name>
    <name evidence="8" type="ORF">CORCRI_R11574</name>
</gene>
<keyword evidence="3 8" id="KW-0808">Transferase</keyword>
<dbReference type="Proteomes" id="UP000621168">
    <property type="component" value="Unassembled WGS sequence"/>
</dbReference>
<dbReference type="InterPro" id="IPR001347">
    <property type="entry name" value="SIS_dom"/>
</dbReference>
<feature type="domain" description="Glutamine amidotransferase type-2" evidence="6">
    <location>
        <begin position="1"/>
        <end position="287"/>
    </location>
</feature>
<organism evidence="8 9">
    <name type="scientific">Corythaeola cristata</name>
    <name type="common">Great blue turaco</name>
    <dbReference type="NCBI Taxonomy" id="103954"/>
    <lineage>
        <taxon>Eukaryota</taxon>
        <taxon>Metazoa</taxon>
        <taxon>Chordata</taxon>
        <taxon>Craniata</taxon>
        <taxon>Vertebrata</taxon>
        <taxon>Euteleostomi</taxon>
        <taxon>Archelosauria</taxon>
        <taxon>Archosauria</taxon>
        <taxon>Dinosauria</taxon>
        <taxon>Saurischia</taxon>
        <taxon>Theropoda</taxon>
        <taxon>Coelurosauria</taxon>
        <taxon>Aves</taxon>
        <taxon>Neognathae</taxon>
        <taxon>Neoaves</taxon>
        <taxon>Otidimorphae</taxon>
        <taxon>Musophagiformes</taxon>
        <taxon>Musophagidae</taxon>
        <taxon>Corythaeola</taxon>
    </lineage>
</organism>
<feature type="domain" description="SIS" evidence="7">
    <location>
        <begin position="359"/>
        <end position="518"/>
    </location>
</feature>
<dbReference type="CDD" id="cd05009">
    <property type="entry name" value="SIS_GlmS_GlmD_2"/>
    <property type="match status" value="1"/>
</dbReference>
<evidence type="ECO:0000313" key="8">
    <source>
        <dbReference type="EMBL" id="NXC18192.1"/>
    </source>
</evidence>
<evidence type="ECO:0000256" key="2">
    <source>
        <dbReference type="ARBA" id="ARBA00012916"/>
    </source>
</evidence>
<evidence type="ECO:0000313" key="9">
    <source>
        <dbReference type="Proteomes" id="UP000621168"/>
    </source>
</evidence>
<dbReference type="InterPro" id="IPR035466">
    <property type="entry name" value="GlmS/AgaS_SIS"/>
</dbReference>
<protein>
    <recommendedName>
        <fullName evidence="2">glutamine--fructose-6-phosphate transaminase (isomerizing)</fullName>
        <ecNumber evidence="2">2.6.1.16</ecNumber>
    </recommendedName>
</protein>
<feature type="non-terminal residue" evidence="8">
    <location>
        <position position="1"/>
    </location>
</feature>
<dbReference type="CDD" id="cd05008">
    <property type="entry name" value="SIS_GlmS_GlmD_1"/>
    <property type="match status" value="1"/>
</dbReference>
<evidence type="ECO:0000256" key="1">
    <source>
        <dbReference type="ARBA" id="ARBA00001031"/>
    </source>
</evidence>
<dbReference type="PROSITE" id="PS51278">
    <property type="entry name" value="GATASE_TYPE_2"/>
    <property type="match status" value="1"/>
</dbReference>
<name>A0A851LT35_CORCR</name>
<dbReference type="Gene3D" id="3.60.20.10">
    <property type="entry name" value="Glutamine Phosphoribosylpyrophosphate, subunit 1, domain 1"/>
    <property type="match status" value="1"/>
</dbReference>
<comment type="caution">
    <text evidence="8">The sequence shown here is derived from an EMBL/GenBank/DDBJ whole genome shotgun (WGS) entry which is preliminary data.</text>
</comment>
<evidence type="ECO:0000259" key="7">
    <source>
        <dbReference type="PROSITE" id="PS51464"/>
    </source>
</evidence>
<keyword evidence="5" id="KW-0315">Glutamine amidotransferase</keyword>
<keyword evidence="9" id="KW-1185">Reference proteome</keyword>